<evidence type="ECO:0000313" key="1">
    <source>
        <dbReference type="EMBL" id="QUC65908.1"/>
    </source>
</evidence>
<reference evidence="1" key="1">
    <citation type="submission" date="2021-01" db="EMBL/GenBank/DDBJ databases">
        <title>Complete genome sequence of Clostridiales bacterium R-7.</title>
        <authorList>
            <person name="Mahoney-Kurpe S.C."/>
            <person name="Palevich N."/>
            <person name="Koike S."/>
            <person name="Moon C.D."/>
            <person name="Attwood G.T."/>
        </authorList>
    </citation>
    <scope>NUCLEOTIDE SEQUENCE</scope>
    <source>
        <strain evidence="1">R-7</strain>
    </source>
</reference>
<dbReference type="Proteomes" id="UP000682782">
    <property type="component" value="Chromosome"/>
</dbReference>
<sequence>MIALACDHTGVALKQELMKMLDEMGLAWKDYGNYDANNRDDDYPVYGYKAAKAVADGECDRGILICGTGIGIGIAAGKVKGIRVCTCSDVYSAELSKRHNNSNILTMGARVVGTELAKMIAKHWLTAEFEGGRHQRRIDMIARIENGEAPEA</sequence>
<dbReference type="EC" id="5.3.1.6" evidence="1"/>
<proteinExistence type="predicted"/>
<organism evidence="1 2">
    <name type="scientific">Aristaeella hokkaidonensis</name>
    <dbReference type="NCBI Taxonomy" id="3046382"/>
    <lineage>
        <taxon>Bacteria</taxon>
        <taxon>Bacillati</taxon>
        <taxon>Bacillota</taxon>
        <taxon>Clostridia</taxon>
        <taxon>Eubacteriales</taxon>
        <taxon>Aristaeellaceae</taxon>
        <taxon>Aristaeella</taxon>
    </lineage>
</organism>
<gene>
    <name evidence="1" type="primary">rpiB</name>
    <name evidence="1" type="ORF">JYE49_08440</name>
</gene>
<protein>
    <submittedName>
        <fullName evidence="1">Ribose 5-phosphate isomerase B</fullName>
        <ecNumber evidence="1">5.3.1.6</ecNumber>
    </submittedName>
</protein>
<keyword evidence="1" id="KW-0413">Isomerase</keyword>
<accession>A0AC61MWQ8</accession>
<evidence type="ECO:0000313" key="2">
    <source>
        <dbReference type="Proteomes" id="UP000682782"/>
    </source>
</evidence>
<name>A0AC61MWQ8_9FIRM</name>
<keyword evidence="2" id="KW-1185">Reference proteome</keyword>
<dbReference type="EMBL" id="CP068393">
    <property type="protein sequence ID" value="QUC65908.1"/>
    <property type="molecule type" value="Genomic_DNA"/>
</dbReference>